<dbReference type="Pfam" id="PF21837">
    <property type="entry name" value="DUF6896"/>
    <property type="match status" value="1"/>
</dbReference>
<dbReference type="STRING" id="1513793.SAMN06296036_112160"/>
<proteinExistence type="predicted"/>
<dbReference type="EMBL" id="FWZT01000012">
    <property type="protein sequence ID" value="SMF41408.1"/>
    <property type="molecule type" value="Genomic_DNA"/>
</dbReference>
<keyword evidence="3" id="KW-1185">Reference proteome</keyword>
<accession>A0A1Y6C7W1</accession>
<dbReference type="InterPro" id="IPR054191">
    <property type="entry name" value="DUF6896"/>
</dbReference>
<dbReference type="Proteomes" id="UP000192907">
    <property type="component" value="Unassembled WGS sequence"/>
</dbReference>
<organism evidence="2 3">
    <name type="scientific">Pseudobacteriovorax antillogorgiicola</name>
    <dbReference type="NCBI Taxonomy" id="1513793"/>
    <lineage>
        <taxon>Bacteria</taxon>
        <taxon>Pseudomonadati</taxon>
        <taxon>Bdellovibrionota</taxon>
        <taxon>Oligoflexia</taxon>
        <taxon>Oligoflexales</taxon>
        <taxon>Pseudobacteriovoracaceae</taxon>
        <taxon>Pseudobacteriovorax</taxon>
    </lineage>
</organism>
<protein>
    <recommendedName>
        <fullName evidence="1">DUF6896 domain-containing protein</fullName>
    </recommendedName>
</protein>
<dbReference type="RefSeq" id="WP_143478206.1">
    <property type="nucleotide sequence ID" value="NZ_FWZT01000012.1"/>
</dbReference>
<feature type="domain" description="DUF6896" evidence="1">
    <location>
        <begin position="9"/>
        <end position="133"/>
    </location>
</feature>
<dbReference type="AlphaFoldDB" id="A0A1Y6C7W1"/>
<name>A0A1Y6C7W1_9BACT</name>
<evidence type="ECO:0000313" key="2">
    <source>
        <dbReference type="EMBL" id="SMF41408.1"/>
    </source>
</evidence>
<gene>
    <name evidence="2" type="ORF">SAMN06296036_112160</name>
</gene>
<evidence type="ECO:0000313" key="3">
    <source>
        <dbReference type="Proteomes" id="UP000192907"/>
    </source>
</evidence>
<evidence type="ECO:0000259" key="1">
    <source>
        <dbReference type="Pfam" id="PF21837"/>
    </source>
</evidence>
<sequence length="136" mass="15951">MCKIDKLKLLISRYLEFMAMIQALFKMKTDSTNPLLDWRQKKLPQTGKIGNFEYAFHGMGVSLEEGDFDADIEFGNEGAFGYFDAWRLICFARNYEEFSELNNQEEISLLLTQLKVAGYIKRDQDCWTDELYRVCD</sequence>
<reference evidence="3" key="1">
    <citation type="submission" date="2017-04" db="EMBL/GenBank/DDBJ databases">
        <authorList>
            <person name="Varghese N."/>
            <person name="Submissions S."/>
        </authorList>
    </citation>
    <scope>NUCLEOTIDE SEQUENCE [LARGE SCALE GENOMIC DNA]</scope>
    <source>
        <strain evidence="3">RKEM611</strain>
    </source>
</reference>